<dbReference type="RefSeq" id="XP_024742818.1">
    <property type="nucleotide sequence ID" value="XM_024882402.1"/>
</dbReference>
<evidence type="ECO:0000313" key="3">
    <source>
        <dbReference type="Proteomes" id="UP000235371"/>
    </source>
</evidence>
<feature type="signal peptide" evidence="1">
    <location>
        <begin position="1"/>
        <end position="16"/>
    </location>
</feature>
<dbReference type="Proteomes" id="UP000235371">
    <property type="component" value="Unassembled WGS sequence"/>
</dbReference>
<dbReference type="EMBL" id="KZ613745">
    <property type="protein sequence ID" value="PMD65914.1"/>
    <property type="molecule type" value="Genomic_DNA"/>
</dbReference>
<proteinExistence type="predicted"/>
<evidence type="ECO:0000256" key="1">
    <source>
        <dbReference type="SAM" id="SignalP"/>
    </source>
</evidence>
<protein>
    <recommendedName>
        <fullName evidence="4">Secreted protein</fullName>
    </recommendedName>
</protein>
<dbReference type="AlphaFoldDB" id="A0A2J6TSC4"/>
<keyword evidence="1" id="KW-0732">Signal</keyword>
<gene>
    <name evidence="2" type="ORF">K444DRAFT_624455</name>
</gene>
<feature type="chain" id="PRO_5014372650" description="Secreted protein" evidence="1">
    <location>
        <begin position="17"/>
        <end position="120"/>
    </location>
</feature>
<sequence>MSFLSFLSCLVLPCLALPCLAGLATGGSLLFLRAARPHRGVRDRSIPRFLEPWHTRMCQSNSSTAASVPQILAKSNVWRSECQCVNLQWSLRFIPWASWFSADPISAFLRGSCSMATIPR</sequence>
<accession>A0A2J6TSC4</accession>
<evidence type="ECO:0008006" key="4">
    <source>
        <dbReference type="Google" id="ProtNLM"/>
    </source>
</evidence>
<organism evidence="2 3">
    <name type="scientific">Hyaloscypha bicolor E</name>
    <dbReference type="NCBI Taxonomy" id="1095630"/>
    <lineage>
        <taxon>Eukaryota</taxon>
        <taxon>Fungi</taxon>
        <taxon>Dikarya</taxon>
        <taxon>Ascomycota</taxon>
        <taxon>Pezizomycotina</taxon>
        <taxon>Leotiomycetes</taxon>
        <taxon>Helotiales</taxon>
        <taxon>Hyaloscyphaceae</taxon>
        <taxon>Hyaloscypha</taxon>
        <taxon>Hyaloscypha bicolor</taxon>
    </lineage>
</organism>
<reference evidence="2 3" key="1">
    <citation type="submission" date="2016-04" db="EMBL/GenBank/DDBJ databases">
        <title>A degradative enzymes factory behind the ericoid mycorrhizal symbiosis.</title>
        <authorList>
            <consortium name="DOE Joint Genome Institute"/>
            <person name="Martino E."/>
            <person name="Morin E."/>
            <person name="Grelet G."/>
            <person name="Kuo A."/>
            <person name="Kohler A."/>
            <person name="Daghino S."/>
            <person name="Barry K."/>
            <person name="Choi C."/>
            <person name="Cichocki N."/>
            <person name="Clum A."/>
            <person name="Copeland A."/>
            <person name="Hainaut M."/>
            <person name="Haridas S."/>
            <person name="Labutti K."/>
            <person name="Lindquist E."/>
            <person name="Lipzen A."/>
            <person name="Khouja H.-R."/>
            <person name="Murat C."/>
            <person name="Ohm R."/>
            <person name="Olson A."/>
            <person name="Spatafora J."/>
            <person name="Veneault-Fourrey C."/>
            <person name="Henrissat B."/>
            <person name="Grigoriev I."/>
            <person name="Martin F."/>
            <person name="Perotto S."/>
        </authorList>
    </citation>
    <scope>NUCLEOTIDE SEQUENCE [LARGE SCALE GENOMIC DNA]</scope>
    <source>
        <strain evidence="2 3">E</strain>
    </source>
</reference>
<evidence type="ECO:0000313" key="2">
    <source>
        <dbReference type="EMBL" id="PMD65914.1"/>
    </source>
</evidence>
<dbReference type="GeneID" id="36590479"/>
<dbReference type="OrthoDB" id="10444194at2759"/>
<keyword evidence="3" id="KW-1185">Reference proteome</keyword>
<dbReference type="InParanoid" id="A0A2J6TSC4"/>
<name>A0A2J6TSC4_9HELO</name>